<evidence type="ECO:0000256" key="1">
    <source>
        <dbReference type="ARBA" id="ARBA00004613"/>
    </source>
</evidence>
<dbReference type="CDD" id="cd00190">
    <property type="entry name" value="Tryp_SPc"/>
    <property type="match status" value="1"/>
</dbReference>
<evidence type="ECO:0000256" key="5">
    <source>
        <dbReference type="ARBA" id="ARBA00022825"/>
    </source>
</evidence>
<protein>
    <recommendedName>
        <fullName evidence="8">Peptidase S1 domain-containing protein</fullName>
    </recommendedName>
</protein>
<dbReference type="SUPFAM" id="SSF50494">
    <property type="entry name" value="Trypsin-like serine proteases"/>
    <property type="match status" value="1"/>
</dbReference>
<dbReference type="InterPro" id="IPR001314">
    <property type="entry name" value="Peptidase_S1A"/>
</dbReference>
<keyword evidence="3 7" id="KW-0645">Protease</keyword>
<keyword evidence="5 7" id="KW-0720">Serine protease</keyword>
<dbReference type="AlphaFoldDB" id="A0AAV0XCN5"/>
<dbReference type="Pfam" id="PF00089">
    <property type="entry name" value="Trypsin"/>
    <property type="match status" value="1"/>
</dbReference>
<evidence type="ECO:0000256" key="6">
    <source>
        <dbReference type="ARBA" id="ARBA00023157"/>
    </source>
</evidence>
<dbReference type="PROSITE" id="PS50240">
    <property type="entry name" value="TRYPSIN_DOM"/>
    <property type="match status" value="1"/>
</dbReference>
<name>A0AAV0XCN5_9HEMI</name>
<feature type="domain" description="Peptidase S1" evidence="8">
    <location>
        <begin position="41"/>
        <end position="290"/>
    </location>
</feature>
<organism evidence="9 10">
    <name type="scientific">Macrosiphum euphorbiae</name>
    <name type="common">potato aphid</name>
    <dbReference type="NCBI Taxonomy" id="13131"/>
    <lineage>
        <taxon>Eukaryota</taxon>
        <taxon>Metazoa</taxon>
        <taxon>Ecdysozoa</taxon>
        <taxon>Arthropoda</taxon>
        <taxon>Hexapoda</taxon>
        <taxon>Insecta</taxon>
        <taxon>Pterygota</taxon>
        <taxon>Neoptera</taxon>
        <taxon>Paraneoptera</taxon>
        <taxon>Hemiptera</taxon>
        <taxon>Sternorrhyncha</taxon>
        <taxon>Aphidomorpha</taxon>
        <taxon>Aphidoidea</taxon>
        <taxon>Aphididae</taxon>
        <taxon>Macrosiphini</taxon>
        <taxon>Macrosiphum</taxon>
    </lineage>
</organism>
<dbReference type="PANTHER" id="PTHR24258:SF136">
    <property type="entry name" value="GH06673P-RELATED"/>
    <property type="match status" value="1"/>
</dbReference>
<dbReference type="PROSITE" id="PS00135">
    <property type="entry name" value="TRYPSIN_SER"/>
    <property type="match status" value="1"/>
</dbReference>
<dbReference type="InterPro" id="IPR009003">
    <property type="entry name" value="Peptidase_S1_PA"/>
</dbReference>
<dbReference type="Gene3D" id="2.40.10.10">
    <property type="entry name" value="Trypsin-like serine proteases"/>
    <property type="match status" value="1"/>
</dbReference>
<reference evidence="9 10" key="1">
    <citation type="submission" date="2023-01" db="EMBL/GenBank/DDBJ databases">
        <authorList>
            <person name="Whitehead M."/>
        </authorList>
    </citation>
    <scope>NUCLEOTIDE SEQUENCE [LARGE SCALE GENOMIC DNA]</scope>
</reference>
<keyword evidence="4 7" id="KW-0378">Hydrolase</keyword>
<dbReference type="EMBL" id="CARXXK010000004">
    <property type="protein sequence ID" value="CAI6366304.1"/>
    <property type="molecule type" value="Genomic_DNA"/>
</dbReference>
<evidence type="ECO:0000256" key="3">
    <source>
        <dbReference type="ARBA" id="ARBA00022670"/>
    </source>
</evidence>
<dbReference type="InterPro" id="IPR018114">
    <property type="entry name" value="TRYPSIN_HIS"/>
</dbReference>
<comment type="caution">
    <text evidence="9">The sequence shown here is derived from an EMBL/GenBank/DDBJ whole genome shotgun (WGS) entry which is preliminary data.</text>
</comment>
<evidence type="ECO:0000313" key="10">
    <source>
        <dbReference type="Proteomes" id="UP001160148"/>
    </source>
</evidence>
<evidence type="ECO:0000256" key="4">
    <source>
        <dbReference type="ARBA" id="ARBA00022801"/>
    </source>
</evidence>
<dbReference type="Proteomes" id="UP001160148">
    <property type="component" value="Unassembled WGS sequence"/>
</dbReference>
<dbReference type="PANTHER" id="PTHR24258">
    <property type="entry name" value="SERINE PROTEASE-RELATED"/>
    <property type="match status" value="1"/>
</dbReference>
<dbReference type="GO" id="GO:0005576">
    <property type="term" value="C:extracellular region"/>
    <property type="evidence" value="ECO:0007669"/>
    <property type="project" value="UniProtKB-SubCell"/>
</dbReference>
<accession>A0AAV0XCN5</accession>
<sequence>MKFEYLPVPMDQKPLKNQELLKLNDTHNLLKFWPTKFHSYVYGGIEPTLREFPHMALLGYGASTMNADDWRCGGSLISERWILTAAHCQQSSGNMARWARLGVLARVFNESNVNRPKDYQIVEHVIHPDYKPPSLYNDIALFRLERDVEFSEEVRPICLNSDPSLTPSKQIVTGWGRISTAGPVSDTLLKVYLDIFPIKQCNESYFSNNNSKLEFGILPDSMICAGSFDGKRDSCTGDSGGPLQVRHADIAEMYTQYGITSFRRFCGDKDTPGIYTRVAKYISWIEKIAFLNN</sequence>
<proteinExistence type="predicted"/>
<evidence type="ECO:0000259" key="8">
    <source>
        <dbReference type="PROSITE" id="PS50240"/>
    </source>
</evidence>
<dbReference type="SMART" id="SM00020">
    <property type="entry name" value="Tryp_SPc"/>
    <property type="match status" value="1"/>
</dbReference>
<dbReference type="GO" id="GO:0016485">
    <property type="term" value="P:protein processing"/>
    <property type="evidence" value="ECO:0007669"/>
    <property type="project" value="UniProtKB-ARBA"/>
</dbReference>
<dbReference type="InterPro" id="IPR001254">
    <property type="entry name" value="Trypsin_dom"/>
</dbReference>
<dbReference type="InterPro" id="IPR033116">
    <property type="entry name" value="TRYPSIN_SER"/>
</dbReference>
<keyword evidence="10" id="KW-1185">Reference proteome</keyword>
<comment type="subcellular location">
    <subcellularLocation>
        <location evidence="1">Secreted</location>
    </subcellularLocation>
</comment>
<gene>
    <name evidence="9" type="ORF">MEUPH1_LOCUS20905</name>
</gene>
<dbReference type="FunFam" id="2.40.10.10:FF:000047">
    <property type="entry name" value="Trypsin eta"/>
    <property type="match status" value="1"/>
</dbReference>
<keyword evidence="6" id="KW-1015">Disulfide bond</keyword>
<dbReference type="PRINTS" id="PR00722">
    <property type="entry name" value="CHYMOTRYPSIN"/>
</dbReference>
<keyword evidence="2" id="KW-0964">Secreted</keyword>
<dbReference type="InterPro" id="IPR043504">
    <property type="entry name" value="Peptidase_S1_PA_chymotrypsin"/>
</dbReference>
<dbReference type="GO" id="GO:0004252">
    <property type="term" value="F:serine-type endopeptidase activity"/>
    <property type="evidence" value="ECO:0007669"/>
    <property type="project" value="InterPro"/>
</dbReference>
<evidence type="ECO:0000256" key="7">
    <source>
        <dbReference type="RuleBase" id="RU363034"/>
    </source>
</evidence>
<dbReference type="PROSITE" id="PS00134">
    <property type="entry name" value="TRYPSIN_HIS"/>
    <property type="match status" value="1"/>
</dbReference>
<evidence type="ECO:0000313" key="9">
    <source>
        <dbReference type="EMBL" id="CAI6366304.1"/>
    </source>
</evidence>
<evidence type="ECO:0000256" key="2">
    <source>
        <dbReference type="ARBA" id="ARBA00022525"/>
    </source>
</evidence>